<evidence type="ECO:0000313" key="2">
    <source>
        <dbReference type="EMBL" id="APT58934.1"/>
    </source>
</evidence>
<organism evidence="2 4">
    <name type="scientific">Roseomonas gilardii</name>
    <dbReference type="NCBI Taxonomy" id="257708"/>
    <lineage>
        <taxon>Bacteria</taxon>
        <taxon>Pseudomonadati</taxon>
        <taxon>Pseudomonadota</taxon>
        <taxon>Alphaproteobacteria</taxon>
        <taxon>Acetobacterales</taxon>
        <taxon>Roseomonadaceae</taxon>
        <taxon>Roseomonas</taxon>
    </lineage>
</organism>
<keyword evidence="5" id="KW-1185">Reference proteome</keyword>
<dbReference type="eggNOG" id="COG2267">
    <property type="taxonomic scope" value="Bacteria"/>
</dbReference>
<reference evidence="3" key="3">
    <citation type="submission" date="2023-09" db="EMBL/GenBank/DDBJ databases">
        <authorList>
            <person name="Schober I."/>
            <person name="Bunk B."/>
        </authorList>
    </citation>
    <scope>NUCLEOTIDE SEQUENCE</scope>
    <source>
        <strain evidence="3">DSM 103800</strain>
    </source>
</reference>
<dbReference type="PANTHER" id="PTHR43433:SF4">
    <property type="entry name" value="NON-HEME CHLOROPEROXIDASE-RELATED"/>
    <property type="match status" value="1"/>
</dbReference>
<dbReference type="GO" id="GO:0016787">
    <property type="term" value="F:hydrolase activity"/>
    <property type="evidence" value="ECO:0007669"/>
    <property type="project" value="UniProtKB-KW"/>
</dbReference>
<evidence type="ECO:0000313" key="5">
    <source>
        <dbReference type="Proteomes" id="UP001258945"/>
    </source>
</evidence>
<dbReference type="KEGG" id="rgi:RGI145_19315"/>
<dbReference type="STRING" id="257708.RGI145_19315"/>
<reference evidence="3 5" key="2">
    <citation type="journal article" date="2019" name="Microb. Pathog.">
        <title>Comparison of VITEK 2, MALDI-TOF MS, 16S rRNA gene sequencing, and whole-genome sequencing for identification of Roseomonas mucosa.</title>
        <authorList>
            <person name="Rudolph W.W."/>
            <person name="Gunzer F."/>
            <person name="Trauth M."/>
            <person name="Bunk B."/>
            <person name="Bigge R."/>
            <person name="Schrottner P."/>
        </authorList>
    </citation>
    <scope>NUCLEOTIDE SEQUENCE [LARGE SCALE GENOMIC DNA]</scope>
    <source>
        <strain evidence="3 5">DSM 103800</strain>
    </source>
</reference>
<dbReference type="SUPFAM" id="SSF53474">
    <property type="entry name" value="alpha/beta-Hydrolases"/>
    <property type="match status" value="1"/>
</dbReference>
<dbReference type="Proteomes" id="UP000185494">
    <property type="component" value="Chromosome 1"/>
</dbReference>
<dbReference type="PRINTS" id="PR00111">
    <property type="entry name" value="ABHYDROLASE"/>
</dbReference>
<dbReference type="EMBL" id="CP015583">
    <property type="protein sequence ID" value="APT58934.1"/>
    <property type="molecule type" value="Genomic_DNA"/>
</dbReference>
<dbReference type="Gene3D" id="3.40.50.1820">
    <property type="entry name" value="alpha/beta hydrolase"/>
    <property type="match status" value="1"/>
</dbReference>
<dbReference type="Pfam" id="PF12697">
    <property type="entry name" value="Abhydrolase_6"/>
    <property type="match status" value="1"/>
</dbReference>
<sequence length="239" mass="25738">MADPLLLLPGLMCDARLWGPLQERLWDQVPERDRYAGAHVAALRGARSAPDLAARLLRHAPPRFALAGAALGAMVALEMVAQAPERVTRLALLAGDARPDAPEKAPARFRLLEAMEREGARTMVAREFWPDAVPASRREDSALFDLLCDMADALGPAVLREQTAVLIHRADSRPRLAAIRVPVLLISGEEDRLCPPARMQEIAEAVPGAQAMLLPGVGHLPSLEAPEVVAAGFAEWLAA</sequence>
<reference evidence="2 4" key="1">
    <citation type="submission" date="2016-05" db="EMBL/GenBank/DDBJ databases">
        <title>Complete Genome and Methylome Analysis of Psychrotrophic Bacterial Isolates from Antarctic Lake Untersee.</title>
        <authorList>
            <person name="Fomenkov A."/>
            <person name="Akimov V.N."/>
            <person name="Vasilyeva L.V."/>
            <person name="Andersen D."/>
            <person name="Vincze T."/>
            <person name="Roberts R.J."/>
        </authorList>
    </citation>
    <scope>NUCLEOTIDE SEQUENCE [LARGE SCALE GENOMIC DNA]</scope>
    <source>
        <strain evidence="2 4">U14-5</strain>
    </source>
</reference>
<name>A0A1L7AJI1_9PROT</name>
<dbReference type="AlphaFoldDB" id="A0A1L7AJI1"/>
<feature type="domain" description="AB hydrolase-1" evidence="1">
    <location>
        <begin position="5"/>
        <end position="231"/>
    </location>
</feature>
<keyword evidence="3" id="KW-0378">Hydrolase</keyword>
<proteinExistence type="predicted"/>
<dbReference type="PANTHER" id="PTHR43433">
    <property type="entry name" value="HYDROLASE, ALPHA/BETA FOLD FAMILY PROTEIN"/>
    <property type="match status" value="1"/>
</dbReference>
<dbReference type="EMBL" id="JAVVDO010000023">
    <property type="protein sequence ID" value="MDT8332215.1"/>
    <property type="molecule type" value="Genomic_DNA"/>
</dbReference>
<gene>
    <name evidence="2" type="ORF">RGI145_19315</name>
    <name evidence="3" type="ORF">RQ831_14230</name>
</gene>
<dbReference type="RefSeq" id="WP_075799675.1">
    <property type="nucleotide sequence ID" value="NZ_CP015583.1"/>
</dbReference>
<dbReference type="Proteomes" id="UP001258945">
    <property type="component" value="Unassembled WGS sequence"/>
</dbReference>
<protein>
    <submittedName>
        <fullName evidence="3">Alpha/beta fold hydrolase</fullName>
    </submittedName>
</protein>
<evidence type="ECO:0000259" key="1">
    <source>
        <dbReference type="Pfam" id="PF12697"/>
    </source>
</evidence>
<dbReference type="InterPro" id="IPR029058">
    <property type="entry name" value="AB_hydrolase_fold"/>
</dbReference>
<evidence type="ECO:0000313" key="3">
    <source>
        <dbReference type="EMBL" id="MDT8332215.1"/>
    </source>
</evidence>
<evidence type="ECO:0000313" key="4">
    <source>
        <dbReference type="Proteomes" id="UP000185494"/>
    </source>
</evidence>
<accession>A0A1L7AJI1</accession>
<dbReference type="InterPro" id="IPR050471">
    <property type="entry name" value="AB_hydrolase"/>
</dbReference>
<dbReference type="InterPro" id="IPR000073">
    <property type="entry name" value="AB_hydrolase_1"/>
</dbReference>